<sequence>MLTESINSVDLIALVNLSALVSAHLYDWLRLYSLQGCVY</sequence>
<organism evidence="1">
    <name type="scientific">Anguilla anguilla</name>
    <name type="common">European freshwater eel</name>
    <name type="synonym">Muraena anguilla</name>
    <dbReference type="NCBI Taxonomy" id="7936"/>
    <lineage>
        <taxon>Eukaryota</taxon>
        <taxon>Metazoa</taxon>
        <taxon>Chordata</taxon>
        <taxon>Craniata</taxon>
        <taxon>Vertebrata</taxon>
        <taxon>Euteleostomi</taxon>
        <taxon>Actinopterygii</taxon>
        <taxon>Neopterygii</taxon>
        <taxon>Teleostei</taxon>
        <taxon>Anguilliformes</taxon>
        <taxon>Anguillidae</taxon>
        <taxon>Anguilla</taxon>
    </lineage>
</organism>
<dbReference type="AlphaFoldDB" id="A0A0E9QPV4"/>
<dbReference type="EMBL" id="GBXM01089611">
    <property type="protein sequence ID" value="JAH18966.1"/>
    <property type="molecule type" value="Transcribed_RNA"/>
</dbReference>
<evidence type="ECO:0000313" key="1">
    <source>
        <dbReference type="EMBL" id="JAH18966.1"/>
    </source>
</evidence>
<reference evidence="1" key="2">
    <citation type="journal article" date="2015" name="Fish Shellfish Immunol.">
        <title>Early steps in the European eel (Anguilla anguilla)-Vibrio vulnificus interaction in the gills: Role of the RtxA13 toxin.</title>
        <authorList>
            <person name="Callol A."/>
            <person name="Pajuelo D."/>
            <person name="Ebbesson L."/>
            <person name="Teles M."/>
            <person name="MacKenzie S."/>
            <person name="Amaro C."/>
        </authorList>
    </citation>
    <scope>NUCLEOTIDE SEQUENCE</scope>
</reference>
<reference evidence="1" key="1">
    <citation type="submission" date="2014-11" db="EMBL/GenBank/DDBJ databases">
        <authorList>
            <person name="Amaro Gonzalez C."/>
        </authorList>
    </citation>
    <scope>NUCLEOTIDE SEQUENCE</scope>
</reference>
<protein>
    <submittedName>
        <fullName evidence="1">Uncharacterized protein</fullName>
    </submittedName>
</protein>
<proteinExistence type="predicted"/>
<accession>A0A0E9QPV4</accession>
<name>A0A0E9QPV4_ANGAN</name>